<dbReference type="Proteomes" id="UP000321049">
    <property type="component" value="Unassembled WGS sequence"/>
</dbReference>
<dbReference type="Pfam" id="PF13360">
    <property type="entry name" value="PQQ_2"/>
    <property type="match status" value="1"/>
</dbReference>
<evidence type="ECO:0000256" key="1">
    <source>
        <dbReference type="SAM" id="MobiDB-lite"/>
    </source>
</evidence>
<reference evidence="4 5" key="1">
    <citation type="submission" date="2019-07" db="EMBL/GenBank/DDBJ databases">
        <title>Whole genome shotgun sequence of Cellulomonas terrae NBRC 100819.</title>
        <authorList>
            <person name="Hosoyama A."/>
            <person name="Uohara A."/>
            <person name="Ohji S."/>
            <person name="Ichikawa N."/>
        </authorList>
    </citation>
    <scope>NUCLEOTIDE SEQUENCE [LARGE SCALE GENOMIC DNA]</scope>
    <source>
        <strain evidence="4 5">NBRC 100819</strain>
    </source>
</reference>
<dbReference type="RefSeq" id="WP_146847258.1">
    <property type="nucleotide sequence ID" value="NZ_BJWH01000019.1"/>
</dbReference>
<evidence type="ECO:0000313" key="4">
    <source>
        <dbReference type="EMBL" id="GEL99617.1"/>
    </source>
</evidence>
<dbReference type="EMBL" id="BJWH01000019">
    <property type="protein sequence ID" value="GEL99617.1"/>
    <property type="molecule type" value="Genomic_DNA"/>
</dbReference>
<dbReference type="InterPro" id="IPR011047">
    <property type="entry name" value="Quinoprotein_ADH-like_sf"/>
</dbReference>
<feature type="transmembrane region" description="Helical" evidence="2">
    <location>
        <begin position="54"/>
        <end position="74"/>
    </location>
</feature>
<dbReference type="AlphaFoldDB" id="A0A511JNL7"/>
<organism evidence="4 5">
    <name type="scientific">Cellulomonas terrae</name>
    <dbReference type="NCBI Taxonomy" id="311234"/>
    <lineage>
        <taxon>Bacteria</taxon>
        <taxon>Bacillati</taxon>
        <taxon>Actinomycetota</taxon>
        <taxon>Actinomycetes</taxon>
        <taxon>Micrococcales</taxon>
        <taxon>Cellulomonadaceae</taxon>
        <taxon>Cellulomonas</taxon>
    </lineage>
</organism>
<protein>
    <recommendedName>
        <fullName evidence="3">Pyrrolo-quinoline quinone repeat domain-containing protein</fullName>
    </recommendedName>
</protein>
<dbReference type="Gene3D" id="2.40.128.630">
    <property type="match status" value="1"/>
</dbReference>
<name>A0A511JNL7_9CELL</name>
<dbReference type="InterPro" id="IPR002372">
    <property type="entry name" value="PQQ_rpt_dom"/>
</dbReference>
<feature type="domain" description="Pyrrolo-quinoline quinone repeat" evidence="3">
    <location>
        <begin position="344"/>
        <end position="415"/>
    </location>
</feature>
<keyword evidence="2" id="KW-0472">Membrane</keyword>
<gene>
    <name evidence="4" type="ORF">CTE05_31640</name>
</gene>
<evidence type="ECO:0000256" key="2">
    <source>
        <dbReference type="SAM" id="Phobius"/>
    </source>
</evidence>
<dbReference type="InterPro" id="IPR015943">
    <property type="entry name" value="WD40/YVTN_repeat-like_dom_sf"/>
</dbReference>
<keyword evidence="5" id="KW-1185">Reference proteome</keyword>
<keyword evidence="2" id="KW-0812">Transmembrane</keyword>
<dbReference type="OrthoDB" id="4816500at2"/>
<keyword evidence="2" id="KW-1133">Transmembrane helix</keyword>
<feature type="region of interest" description="Disordered" evidence="1">
    <location>
        <begin position="1"/>
        <end position="40"/>
    </location>
</feature>
<accession>A0A511JNL7</accession>
<dbReference type="SUPFAM" id="SSF50998">
    <property type="entry name" value="Quinoprotein alcohol dehydrogenase-like"/>
    <property type="match status" value="1"/>
</dbReference>
<proteinExistence type="predicted"/>
<sequence length="485" mass="50438">MADRRPAARMQLVEVEDAPTAADRSRPADNPPPLDDVSVVVEPPPTGARVLRRWWPVAAVVVLGVVAAGVVVSARDRAFVARIAGVPGLVRPLGAAPGPLWETRGSTLPGTVLAADGALVVLAEGEQAWTVASHDPLDGALRWSIDLAPVSRSGFEATAAVCPPLRGDAGDLVVCLVRHPPVLYSDDASIQEPPRVSVVPLSAQDGERLGEWDVRGSLVAFDRIADDLVVGTLDAEGRMIVQRRDARTGDVVWSVVTPVVMNDPAISVAATMRVLPGLIVLDGGATIVLDVDDGSTLLTGPRFGGLQVAALGDGFATWAPVGGGKVHDAGGTALFDVQGLPAQLSADDGSASGEIIVDEGSQVSAVDSTTGEPLWRTASQLDPRLLVAQRMVVSGADRYGVLDVTDGSLLWDVDTGGVLTWDPVSDGTLVLGPGTSPDGRPQLWGLGLEDGVRYWSVPLPEGVRSVDAVGGYLVVRTENDLIVYG</sequence>
<evidence type="ECO:0000313" key="5">
    <source>
        <dbReference type="Proteomes" id="UP000321049"/>
    </source>
</evidence>
<evidence type="ECO:0000259" key="3">
    <source>
        <dbReference type="Pfam" id="PF13360"/>
    </source>
</evidence>
<comment type="caution">
    <text evidence="4">The sequence shown here is derived from an EMBL/GenBank/DDBJ whole genome shotgun (WGS) entry which is preliminary data.</text>
</comment>
<dbReference type="Gene3D" id="2.130.10.10">
    <property type="entry name" value="YVTN repeat-like/Quinoprotein amine dehydrogenase"/>
    <property type="match status" value="1"/>
</dbReference>